<dbReference type="Gene3D" id="3.40.630.10">
    <property type="entry name" value="Zn peptidases"/>
    <property type="match status" value="1"/>
</dbReference>
<dbReference type="PROSITE" id="PS51257">
    <property type="entry name" value="PROKAR_LIPOPROTEIN"/>
    <property type="match status" value="1"/>
</dbReference>
<reference evidence="4" key="1">
    <citation type="journal article" date="2019" name="Int. J. Syst. Evol. Microbiol.">
        <title>The Global Catalogue of Microorganisms (GCM) 10K type strain sequencing project: providing services to taxonomists for standard genome sequencing and annotation.</title>
        <authorList>
            <consortium name="The Broad Institute Genomics Platform"/>
            <consortium name="The Broad Institute Genome Sequencing Center for Infectious Disease"/>
            <person name="Wu L."/>
            <person name="Ma J."/>
        </authorList>
    </citation>
    <scope>NUCLEOTIDE SEQUENCE [LARGE SCALE GENOMIC DNA]</scope>
    <source>
        <strain evidence="4">KCTC 32141</strain>
    </source>
</reference>
<gene>
    <name evidence="3" type="ORF">ACFS5M_09120</name>
</gene>
<sequence>MKKLLVVLGVSSMILSCGSSQNKSTAEASSTPQTKDVTAYANSITSAELKEALYIYASDEFEGRETGQPGQKKAVEYLKNQYIDLGIPSAQPNNDYFQEVPLQVLKVPTVQLIANGKTYTAMDDYMSVLSSQDGTFKADDIVYAGYGIDDEKYSSYSNLDVNGKIVLIKSGEPKNADGNFVISGNSEASKWSNFRQAYASKRDAAKDRGAKAVLFYYPEIYEMAKRRFASSRGRMSVKGKTEDFYYFFITEGLAKSLYPNLDTSETSETVSATLSIDYKNDATDFESENVAALIKGSEKPNEVIVISAHLDHEGVKDGKIYNGADDDGSGTVAMLEIAEAFKTAAKNGQGPKRSILFLHVTGEEKGLLGSSYYTDVDPIIPLENTVANLNIDMIGRTNPKREGGDRNYVYLIGSDKLSTELHNISEAVNSKYCNVDLDYTYNDDNDPNRFYYRSDHYNFAKNNVPVIFYFNGTHDDYHQPSDTPDKIEYDLLENRTRLIFHTAWELANRDNRIIVDKATR</sequence>
<proteinExistence type="predicted"/>
<dbReference type="SUPFAM" id="SSF52025">
    <property type="entry name" value="PA domain"/>
    <property type="match status" value="1"/>
</dbReference>
<evidence type="ECO:0000313" key="3">
    <source>
        <dbReference type="EMBL" id="MFD2823829.1"/>
    </source>
</evidence>
<keyword evidence="1" id="KW-0732">Signal</keyword>
<dbReference type="InterPro" id="IPR007484">
    <property type="entry name" value="Peptidase_M28"/>
</dbReference>
<dbReference type="Pfam" id="PF04389">
    <property type="entry name" value="Peptidase_M28"/>
    <property type="match status" value="1"/>
</dbReference>
<evidence type="ECO:0000259" key="2">
    <source>
        <dbReference type="Pfam" id="PF04389"/>
    </source>
</evidence>
<dbReference type="InterPro" id="IPR046450">
    <property type="entry name" value="PA_dom_sf"/>
</dbReference>
<feature type="signal peptide" evidence="1">
    <location>
        <begin position="1"/>
        <end position="22"/>
    </location>
</feature>
<feature type="domain" description="Peptidase M28" evidence="2">
    <location>
        <begin position="289"/>
        <end position="501"/>
    </location>
</feature>
<accession>A0ABW5WPF1</accession>
<dbReference type="Gene3D" id="3.50.30.30">
    <property type="match status" value="1"/>
</dbReference>
<name>A0ABW5WPF1_9FLAO</name>
<evidence type="ECO:0000256" key="1">
    <source>
        <dbReference type="SAM" id="SignalP"/>
    </source>
</evidence>
<dbReference type="Proteomes" id="UP001597533">
    <property type="component" value="Unassembled WGS sequence"/>
</dbReference>
<dbReference type="RefSeq" id="WP_183488068.1">
    <property type="nucleotide sequence ID" value="NZ_JBHUOV010000002.1"/>
</dbReference>
<dbReference type="EMBL" id="JBHUOV010000002">
    <property type="protein sequence ID" value="MFD2823829.1"/>
    <property type="molecule type" value="Genomic_DNA"/>
</dbReference>
<dbReference type="PANTHER" id="PTHR12147:SF26">
    <property type="entry name" value="PEPTIDASE M28 DOMAIN-CONTAINING PROTEIN"/>
    <property type="match status" value="1"/>
</dbReference>
<feature type="chain" id="PRO_5045969529" evidence="1">
    <location>
        <begin position="23"/>
        <end position="520"/>
    </location>
</feature>
<comment type="caution">
    <text evidence="3">The sequence shown here is derived from an EMBL/GenBank/DDBJ whole genome shotgun (WGS) entry which is preliminary data.</text>
</comment>
<dbReference type="PROSITE" id="PS00018">
    <property type="entry name" value="EF_HAND_1"/>
    <property type="match status" value="1"/>
</dbReference>
<dbReference type="InterPro" id="IPR045175">
    <property type="entry name" value="M28_fam"/>
</dbReference>
<protein>
    <submittedName>
        <fullName evidence="3">M28 family peptidase</fullName>
    </submittedName>
</protein>
<dbReference type="PANTHER" id="PTHR12147">
    <property type="entry name" value="METALLOPEPTIDASE M28 FAMILY MEMBER"/>
    <property type="match status" value="1"/>
</dbReference>
<evidence type="ECO:0000313" key="4">
    <source>
        <dbReference type="Proteomes" id="UP001597533"/>
    </source>
</evidence>
<dbReference type="SUPFAM" id="SSF53187">
    <property type="entry name" value="Zn-dependent exopeptidases"/>
    <property type="match status" value="1"/>
</dbReference>
<organism evidence="3 4">
    <name type="scientific">Lacinutrix iliipiscaria</name>
    <dbReference type="NCBI Taxonomy" id="1230532"/>
    <lineage>
        <taxon>Bacteria</taxon>
        <taxon>Pseudomonadati</taxon>
        <taxon>Bacteroidota</taxon>
        <taxon>Flavobacteriia</taxon>
        <taxon>Flavobacteriales</taxon>
        <taxon>Flavobacteriaceae</taxon>
        <taxon>Lacinutrix</taxon>
    </lineage>
</organism>
<dbReference type="InterPro" id="IPR018247">
    <property type="entry name" value="EF_Hand_1_Ca_BS"/>
</dbReference>
<keyword evidence="4" id="KW-1185">Reference proteome</keyword>